<comment type="caution">
    <text evidence="8">The sequence shown here is derived from an EMBL/GenBank/DDBJ whole genome shotgun (WGS) entry which is preliminary data.</text>
</comment>
<proteinExistence type="inferred from homology"/>
<feature type="non-terminal residue" evidence="8">
    <location>
        <position position="222"/>
    </location>
</feature>
<evidence type="ECO:0000256" key="4">
    <source>
        <dbReference type="ARBA" id="ARBA00023163"/>
    </source>
</evidence>
<feature type="domain" description="RNA polymerase sigma factor 70 region 4 type 2" evidence="6">
    <location>
        <begin position="23"/>
        <end position="71"/>
    </location>
</feature>
<dbReference type="Pfam" id="PF08281">
    <property type="entry name" value="Sigma70_r4_2"/>
    <property type="match status" value="1"/>
</dbReference>
<keyword evidence="2" id="KW-0805">Transcription regulation</keyword>
<evidence type="ECO:0000313" key="9">
    <source>
        <dbReference type="Proteomes" id="UP001596956"/>
    </source>
</evidence>
<dbReference type="InterPro" id="IPR013249">
    <property type="entry name" value="RNA_pol_sigma70_r4_t2"/>
</dbReference>
<reference evidence="9" key="1">
    <citation type="journal article" date="2019" name="Int. J. Syst. Evol. Microbiol.">
        <title>The Global Catalogue of Microorganisms (GCM) 10K type strain sequencing project: providing services to taxonomists for standard genome sequencing and annotation.</title>
        <authorList>
            <consortium name="The Broad Institute Genomics Platform"/>
            <consortium name="The Broad Institute Genome Sequencing Center for Infectious Disease"/>
            <person name="Wu L."/>
            <person name="Ma J."/>
        </authorList>
    </citation>
    <scope>NUCLEOTIDE SEQUENCE [LARGE SCALE GENOMIC DNA]</scope>
    <source>
        <strain evidence="9">CCUG 63369</strain>
    </source>
</reference>
<comment type="similarity">
    <text evidence="1">Belongs to the sigma-70 factor family. ECF subfamily.</text>
</comment>
<sequence length="222" mass="23237">MEVFDSGEPFVDPAVAGLERSLIARAYLSLPERWQAVLWYTEIEGHKPADAAPELGMNPNSVAALAYRAREGLRQAYLQMHLAGRAAETCRPTVGRLGAYVRGGLAKRETTSVARHLDGCGNCREVCAELVDVNVGLRGVVLPLVAGQAGAGDLAAAGGASVSVLGFWQWMPRRAQQTAVGAIAVAATAATLAFAVLNEEEPVEDTPPETPPAAAAPSAVRP</sequence>
<name>A0ABW3BLP2_9ACTN</name>
<dbReference type="Proteomes" id="UP001596956">
    <property type="component" value="Unassembled WGS sequence"/>
</dbReference>
<evidence type="ECO:0000256" key="5">
    <source>
        <dbReference type="SAM" id="MobiDB-lite"/>
    </source>
</evidence>
<accession>A0ABW3BLP2</accession>
<dbReference type="SUPFAM" id="SSF88659">
    <property type="entry name" value="Sigma3 and sigma4 domains of RNA polymerase sigma factors"/>
    <property type="match status" value="1"/>
</dbReference>
<evidence type="ECO:0000256" key="1">
    <source>
        <dbReference type="ARBA" id="ARBA00010641"/>
    </source>
</evidence>
<keyword evidence="3" id="KW-0731">Sigma factor</keyword>
<dbReference type="Gene3D" id="1.10.10.10">
    <property type="entry name" value="Winged helix-like DNA-binding domain superfamily/Winged helix DNA-binding domain"/>
    <property type="match status" value="1"/>
</dbReference>
<organism evidence="8 9">
    <name type="scientific">Streptomonospora algeriensis</name>
    <dbReference type="NCBI Taxonomy" id="995084"/>
    <lineage>
        <taxon>Bacteria</taxon>
        <taxon>Bacillati</taxon>
        <taxon>Actinomycetota</taxon>
        <taxon>Actinomycetes</taxon>
        <taxon>Streptosporangiales</taxon>
        <taxon>Nocardiopsidaceae</taxon>
        <taxon>Streptomonospora</taxon>
    </lineage>
</organism>
<keyword evidence="9" id="KW-1185">Reference proteome</keyword>
<evidence type="ECO:0000259" key="6">
    <source>
        <dbReference type="Pfam" id="PF08281"/>
    </source>
</evidence>
<feature type="compositionally biased region" description="Low complexity" evidence="5">
    <location>
        <begin position="212"/>
        <end position="222"/>
    </location>
</feature>
<dbReference type="InterPro" id="IPR036388">
    <property type="entry name" value="WH-like_DNA-bd_sf"/>
</dbReference>
<evidence type="ECO:0000259" key="7">
    <source>
        <dbReference type="Pfam" id="PF13490"/>
    </source>
</evidence>
<dbReference type="InterPro" id="IPR027383">
    <property type="entry name" value="Znf_put"/>
</dbReference>
<protein>
    <submittedName>
        <fullName evidence="8">Zf-HC2 domain-containing protein</fullName>
    </submittedName>
</protein>
<feature type="region of interest" description="Disordered" evidence="5">
    <location>
        <begin position="200"/>
        <end position="222"/>
    </location>
</feature>
<evidence type="ECO:0000313" key="8">
    <source>
        <dbReference type="EMBL" id="MFD0803952.1"/>
    </source>
</evidence>
<dbReference type="Gene3D" id="1.10.10.1320">
    <property type="entry name" value="Anti-sigma factor, zinc-finger domain"/>
    <property type="match status" value="1"/>
</dbReference>
<gene>
    <name evidence="8" type="ORF">ACFQZU_21900</name>
</gene>
<evidence type="ECO:0000256" key="3">
    <source>
        <dbReference type="ARBA" id="ARBA00023082"/>
    </source>
</evidence>
<dbReference type="InterPro" id="IPR013324">
    <property type="entry name" value="RNA_pol_sigma_r3/r4-like"/>
</dbReference>
<feature type="domain" description="Putative zinc-finger" evidence="7">
    <location>
        <begin position="90"/>
        <end position="124"/>
    </location>
</feature>
<evidence type="ECO:0000256" key="2">
    <source>
        <dbReference type="ARBA" id="ARBA00023015"/>
    </source>
</evidence>
<dbReference type="EMBL" id="JBHTHR010001239">
    <property type="protein sequence ID" value="MFD0803952.1"/>
    <property type="molecule type" value="Genomic_DNA"/>
</dbReference>
<dbReference type="Pfam" id="PF13490">
    <property type="entry name" value="zf-HC2"/>
    <property type="match status" value="1"/>
</dbReference>
<dbReference type="InterPro" id="IPR041916">
    <property type="entry name" value="Anti_sigma_zinc_sf"/>
</dbReference>
<keyword evidence="4" id="KW-0804">Transcription</keyword>